<comment type="caution">
    <text evidence="2">The sequence shown here is derived from an EMBL/GenBank/DDBJ whole genome shotgun (WGS) entry which is preliminary data.</text>
</comment>
<organism evidence="2 3">
    <name type="scientific">Streptomyces carminius</name>
    <dbReference type="NCBI Taxonomy" id="2665496"/>
    <lineage>
        <taxon>Bacteria</taxon>
        <taxon>Bacillati</taxon>
        <taxon>Actinomycetota</taxon>
        <taxon>Actinomycetes</taxon>
        <taxon>Kitasatosporales</taxon>
        <taxon>Streptomycetaceae</taxon>
        <taxon>Streptomyces</taxon>
    </lineage>
</organism>
<proteinExistence type="inferred from homology"/>
<reference evidence="2 3" key="1">
    <citation type="submission" date="2017-11" db="EMBL/GenBank/DDBJ databases">
        <title>Streptomyces carmine sp. nov., a novel actinomycete isolated from Sophora alopecuroides in Xinjiang, China.</title>
        <authorList>
            <person name="Wang Y."/>
            <person name="Luo X."/>
            <person name="Wan C."/>
            <person name="Zhang L."/>
        </authorList>
    </citation>
    <scope>NUCLEOTIDE SEQUENCE [LARGE SCALE GENOMIC DNA]</scope>
    <source>
        <strain evidence="2 3">TRM SA0054</strain>
    </source>
</reference>
<dbReference type="Gene3D" id="1.10.287.1060">
    <property type="entry name" value="ESAT-6-like"/>
    <property type="match status" value="1"/>
</dbReference>
<comment type="similarity">
    <text evidence="1">Belongs to the WXG100 family.</text>
</comment>
<evidence type="ECO:0000313" key="2">
    <source>
        <dbReference type="EMBL" id="PJE99216.1"/>
    </source>
</evidence>
<evidence type="ECO:0000313" key="3">
    <source>
        <dbReference type="Proteomes" id="UP000230407"/>
    </source>
</evidence>
<keyword evidence="3" id="KW-1185">Reference proteome</keyword>
<protein>
    <recommendedName>
        <fullName evidence="1">ESAT-6-like protein</fullName>
    </recommendedName>
</protein>
<dbReference type="SUPFAM" id="SSF140453">
    <property type="entry name" value="EsxAB dimer-like"/>
    <property type="match status" value="1"/>
</dbReference>
<gene>
    <name evidence="2" type="ORF">CUT44_05470</name>
</gene>
<dbReference type="RefSeq" id="WP_100201016.1">
    <property type="nucleotide sequence ID" value="NZ_PGGW01000017.1"/>
</dbReference>
<name>A0A2M8M4U5_9ACTN</name>
<dbReference type="InterPro" id="IPR010310">
    <property type="entry name" value="T7SS_ESAT-6-like"/>
</dbReference>
<sequence length="95" mass="10319">MTIKITYATVHAAAEDIRGVATTLESQLNALEGKVKATVDTWDGEAKAAFYAKHRGWSDNVTGLRDTLIKISQGLEGAASGYKRTDNKAAQQFQF</sequence>
<accession>A0A2M8M4U5</accession>
<dbReference type="EMBL" id="PGGW01000017">
    <property type="protein sequence ID" value="PJE99216.1"/>
    <property type="molecule type" value="Genomic_DNA"/>
</dbReference>
<dbReference type="AlphaFoldDB" id="A0A2M8M4U5"/>
<evidence type="ECO:0000256" key="1">
    <source>
        <dbReference type="RuleBase" id="RU362001"/>
    </source>
</evidence>
<dbReference type="InterPro" id="IPR036689">
    <property type="entry name" value="ESAT-6-like_sf"/>
</dbReference>
<dbReference type="NCBIfam" id="TIGR03930">
    <property type="entry name" value="WXG100_ESAT6"/>
    <property type="match status" value="1"/>
</dbReference>
<dbReference type="Proteomes" id="UP000230407">
    <property type="component" value="Unassembled WGS sequence"/>
</dbReference>
<dbReference type="Pfam" id="PF06013">
    <property type="entry name" value="WXG100"/>
    <property type="match status" value="1"/>
</dbReference>